<dbReference type="Pfam" id="PF03208">
    <property type="entry name" value="PRA1"/>
    <property type="match status" value="1"/>
</dbReference>
<comment type="function">
    <text evidence="1 7">May be involved in both secretory and endocytic intracellular trafficking in the endosomal/prevacuolar compartments.</text>
</comment>
<name>A0A8J5HIH8_ZINOF</name>
<comment type="subcellular location">
    <subcellularLocation>
        <location evidence="2 7">Membrane</location>
        <topology evidence="2 7">Multi-pass membrane protein</topology>
    </subcellularLocation>
</comment>
<dbReference type="Proteomes" id="UP000734854">
    <property type="component" value="Unassembled WGS sequence"/>
</dbReference>
<keyword evidence="9" id="KW-1185">Reference proteome</keyword>
<keyword evidence="5 7" id="KW-1133">Transmembrane helix</keyword>
<dbReference type="GO" id="GO:0005794">
    <property type="term" value="C:Golgi apparatus"/>
    <property type="evidence" value="ECO:0007669"/>
    <property type="project" value="TreeGrafter"/>
</dbReference>
<evidence type="ECO:0000256" key="5">
    <source>
        <dbReference type="ARBA" id="ARBA00022989"/>
    </source>
</evidence>
<dbReference type="InterPro" id="IPR004895">
    <property type="entry name" value="Prenylated_rab_accept_PRA1"/>
</dbReference>
<protein>
    <recommendedName>
        <fullName evidence="7">PRA1 family protein</fullName>
    </recommendedName>
</protein>
<evidence type="ECO:0000256" key="3">
    <source>
        <dbReference type="ARBA" id="ARBA00006483"/>
    </source>
</evidence>
<comment type="caution">
    <text evidence="8">The sequence shown here is derived from an EMBL/GenBank/DDBJ whole genome shotgun (WGS) entry which is preliminary data.</text>
</comment>
<keyword evidence="6 7" id="KW-0472">Membrane</keyword>
<dbReference type="EMBL" id="JACMSC010000003">
    <property type="protein sequence ID" value="KAG6527803.1"/>
    <property type="molecule type" value="Genomic_DNA"/>
</dbReference>
<dbReference type="GO" id="GO:0016192">
    <property type="term" value="P:vesicle-mediated transport"/>
    <property type="evidence" value="ECO:0007669"/>
    <property type="project" value="TreeGrafter"/>
</dbReference>
<dbReference type="AlphaFoldDB" id="A0A8J5HIH8"/>
<feature type="transmembrane region" description="Helical" evidence="7">
    <location>
        <begin position="61"/>
        <end position="78"/>
    </location>
</feature>
<feature type="transmembrane region" description="Helical" evidence="7">
    <location>
        <begin position="90"/>
        <end position="110"/>
    </location>
</feature>
<evidence type="ECO:0000313" key="9">
    <source>
        <dbReference type="Proteomes" id="UP000734854"/>
    </source>
</evidence>
<dbReference type="GO" id="GO:0005783">
    <property type="term" value="C:endoplasmic reticulum"/>
    <property type="evidence" value="ECO:0007669"/>
    <property type="project" value="TreeGrafter"/>
</dbReference>
<feature type="transmembrane region" description="Helical" evidence="7">
    <location>
        <begin position="116"/>
        <end position="134"/>
    </location>
</feature>
<reference evidence="8 9" key="1">
    <citation type="submission" date="2020-08" db="EMBL/GenBank/DDBJ databases">
        <title>Plant Genome Project.</title>
        <authorList>
            <person name="Zhang R.-G."/>
        </authorList>
    </citation>
    <scope>NUCLEOTIDE SEQUENCE [LARGE SCALE GENOMIC DNA]</scope>
    <source>
        <tissue evidence="8">Rhizome</tissue>
    </source>
</reference>
<evidence type="ECO:0000313" key="8">
    <source>
        <dbReference type="EMBL" id="KAG6527803.1"/>
    </source>
</evidence>
<accession>A0A8J5HIH8</accession>
<proteinExistence type="inferred from homology"/>
<organism evidence="8 9">
    <name type="scientific">Zingiber officinale</name>
    <name type="common">Ginger</name>
    <name type="synonym">Amomum zingiber</name>
    <dbReference type="NCBI Taxonomy" id="94328"/>
    <lineage>
        <taxon>Eukaryota</taxon>
        <taxon>Viridiplantae</taxon>
        <taxon>Streptophyta</taxon>
        <taxon>Embryophyta</taxon>
        <taxon>Tracheophyta</taxon>
        <taxon>Spermatophyta</taxon>
        <taxon>Magnoliopsida</taxon>
        <taxon>Liliopsida</taxon>
        <taxon>Zingiberales</taxon>
        <taxon>Zingiberaceae</taxon>
        <taxon>Zingiber</taxon>
    </lineage>
</organism>
<keyword evidence="4 7" id="KW-0812">Transmembrane</keyword>
<keyword evidence="7" id="KW-0813">Transport</keyword>
<dbReference type="PANTHER" id="PTHR19317:SF58">
    <property type="entry name" value="OS03G0741600 PROTEIN"/>
    <property type="match status" value="1"/>
</dbReference>
<evidence type="ECO:0000256" key="7">
    <source>
        <dbReference type="RuleBase" id="RU363107"/>
    </source>
</evidence>
<evidence type="ECO:0000256" key="2">
    <source>
        <dbReference type="ARBA" id="ARBA00004141"/>
    </source>
</evidence>
<dbReference type="GO" id="GO:0016020">
    <property type="term" value="C:membrane"/>
    <property type="evidence" value="ECO:0007669"/>
    <property type="project" value="UniProtKB-SubCell"/>
</dbReference>
<evidence type="ECO:0000256" key="4">
    <source>
        <dbReference type="ARBA" id="ARBA00022692"/>
    </source>
</evidence>
<gene>
    <name evidence="8" type="ORF">ZIOFF_009932</name>
</gene>
<dbReference type="PANTHER" id="PTHR19317">
    <property type="entry name" value="PRENYLATED RAB ACCEPTOR 1-RELATED"/>
    <property type="match status" value="1"/>
</dbReference>
<evidence type="ECO:0000256" key="1">
    <source>
        <dbReference type="ARBA" id="ARBA00002501"/>
    </source>
</evidence>
<comment type="similarity">
    <text evidence="3 7">Belongs to the PRA1 family.</text>
</comment>
<sequence length="174" mass="18968">MVVCLPAFVPWPALFTGDPQHLSFCFGQGNPFDRIPLSLDFTALTCPFNAGDTLVRIQRNGSLFAFVALLAGWFFLYFSGDKPLVLFGRTIDEGTILGVLSVSTVFALLFSDVGSTVFGAILVALAIVCLHVVFRKTDDLFLDETEATSGGLVMPSFVIPVPQQQQQQSFVRIL</sequence>
<evidence type="ECO:0000256" key="6">
    <source>
        <dbReference type="ARBA" id="ARBA00023136"/>
    </source>
</evidence>